<dbReference type="Proteomes" id="UP000176349">
    <property type="component" value="Unassembled WGS sequence"/>
</dbReference>
<dbReference type="AlphaFoldDB" id="A0A1G2C7U3"/>
<reference evidence="1 2" key="1">
    <citation type="journal article" date="2016" name="Nat. Commun.">
        <title>Thousands of microbial genomes shed light on interconnected biogeochemical processes in an aquifer system.</title>
        <authorList>
            <person name="Anantharaman K."/>
            <person name="Brown C.T."/>
            <person name="Hug L.A."/>
            <person name="Sharon I."/>
            <person name="Castelle C.J."/>
            <person name="Probst A.J."/>
            <person name="Thomas B.C."/>
            <person name="Singh A."/>
            <person name="Wilkins M.J."/>
            <person name="Karaoz U."/>
            <person name="Brodie E.L."/>
            <person name="Williams K.H."/>
            <person name="Hubbard S.S."/>
            <person name="Banfield J.F."/>
        </authorList>
    </citation>
    <scope>NUCLEOTIDE SEQUENCE [LARGE SCALE GENOMIC DNA]</scope>
</reference>
<name>A0A1G2C7U3_9BACT</name>
<dbReference type="EMBL" id="MHKV01000011">
    <property type="protein sequence ID" value="OGY97438.1"/>
    <property type="molecule type" value="Genomic_DNA"/>
</dbReference>
<comment type="caution">
    <text evidence="1">The sequence shown here is derived from an EMBL/GenBank/DDBJ whole genome shotgun (WGS) entry which is preliminary data.</text>
</comment>
<protein>
    <submittedName>
        <fullName evidence="1">Uncharacterized protein</fullName>
    </submittedName>
</protein>
<gene>
    <name evidence="1" type="ORF">A2128_00210</name>
</gene>
<proteinExistence type="predicted"/>
<organism evidence="1 2">
    <name type="scientific">Candidatus Liptonbacteria bacterium GWC1_60_9</name>
    <dbReference type="NCBI Taxonomy" id="1798645"/>
    <lineage>
        <taxon>Bacteria</taxon>
        <taxon>Candidatus Liptoniibacteriota</taxon>
    </lineage>
</organism>
<sequence>MPSGTNQRYVNKKEDGTVTANCPFCRGVIFRDFTIGNRSNSWSFLMRCPHCQRDVPVMFEDGVVTVGDGNADVNAE</sequence>
<evidence type="ECO:0000313" key="1">
    <source>
        <dbReference type="EMBL" id="OGY97438.1"/>
    </source>
</evidence>
<accession>A0A1G2C7U3</accession>
<evidence type="ECO:0000313" key="2">
    <source>
        <dbReference type="Proteomes" id="UP000176349"/>
    </source>
</evidence>